<dbReference type="Gene3D" id="3.90.1570.10">
    <property type="entry name" value="tt1808, chain A"/>
    <property type="match status" value="1"/>
</dbReference>
<organism evidence="2 3">
    <name type="scientific">Allocoleopsis franciscana PCC 7113</name>
    <dbReference type="NCBI Taxonomy" id="1173027"/>
    <lineage>
        <taxon>Bacteria</taxon>
        <taxon>Bacillati</taxon>
        <taxon>Cyanobacteriota</taxon>
        <taxon>Cyanophyceae</taxon>
        <taxon>Coleofasciculales</taxon>
        <taxon>Coleofasciculaceae</taxon>
        <taxon>Allocoleopsis</taxon>
        <taxon>Allocoleopsis franciscana</taxon>
    </lineage>
</organism>
<dbReference type="PATRIC" id="fig|1173027.3.peg.6907"/>
<dbReference type="OrthoDB" id="530973at2"/>
<dbReference type="Pfam" id="PF05685">
    <property type="entry name" value="Uma2"/>
    <property type="match status" value="1"/>
</dbReference>
<sequence length="178" mass="19852">MVATPELTTISLDEFLLHPSDDYEWVDGQLLEKKGMTLRHGQIQLRLGYYWRSYMLSSGQGGEVYTEALCRTAKQGRRPDVSYLTPELVSQHAGATALPQSFSLIAEIASPDDSGEELLAKAKEYLQSGCQEVWLVFPENLWIIVITHEKHLLLTVGEVVSTQNVLKGFSVAIDELLA</sequence>
<dbReference type="PANTHER" id="PTHR34107">
    <property type="entry name" value="SLL0198 PROTEIN-RELATED"/>
    <property type="match status" value="1"/>
</dbReference>
<dbReference type="EMBL" id="CP003630">
    <property type="protein sequence ID" value="AFZ21828.1"/>
    <property type="molecule type" value="Genomic_DNA"/>
</dbReference>
<dbReference type="SUPFAM" id="SSF52980">
    <property type="entry name" value="Restriction endonuclease-like"/>
    <property type="match status" value="1"/>
</dbReference>
<dbReference type="CDD" id="cd06260">
    <property type="entry name" value="DUF820-like"/>
    <property type="match status" value="1"/>
</dbReference>
<dbReference type="InterPro" id="IPR011335">
    <property type="entry name" value="Restrct_endonuc-II-like"/>
</dbReference>
<reference evidence="2 3" key="1">
    <citation type="submission" date="2012-06" db="EMBL/GenBank/DDBJ databases">
        <title>Finished chromosome of genome of Microcoleus sp. PCC 7113.</title>
        <authorList>
            <consortium name="US DOE Joint Genome Institute"/>
            <person name="Gugger M."/>
            <person name="Coursin T."/>
            <person name="Rippka R."/>
            <person name="Tandeau De Marsac N."/>
            <person name="Huntemann M."/>
            <person name="Wei C.-L."/>
            <person name="Han J."/>
            <person name="Detter J.C."/>
            <person name="Han C."/>
            <person name="Tapia R."/>
            <person name="Chen A."/>
            <person name="Kyrpides N."/>
            <person name="Mavromatis K."/>
            <person name="Markowitz V."/>
            <person name="Szeto E."/>
            <person name="Ivanova N."/>
            <person name="Pagani I."/>
            <person name="Pati A."/>
            <person name="Goodwin L."/>
            <person name="Nordberg H.P."/>
            <person name="Cantor M.N."/>
            <person name="Hua S.X."/>
            <person name="Woyke T."/>
            <person name="Kerfeld C.A."/>
        </authorList>
    </citation>
    <scope>NUCLEOTIDE SEQUENCE [LARGE SCALE GENOMIC DNA]</scope>
    <source>
        <strain evidence="2 3">PCC 7113</strain>
    </source>
</reference>
<evidence type="ECO:0000313" key="3">
    <source>
        <dbReference type="Proteomes" id="UP000010471"/>
    </source>
</evidence>
<gene>
    <name evidence="2" type="ORF">Mic7113_6238</name>
</gene>
<accession>K9WNR2</accession>
<protein>
    <recommendedName>
        <fullName evidence="1">Putative restriction endonuclease domain-containing protein</fullName>
    </recommendedName>
</protein>
<evidence type="ECO:0000259" key="1">
    <source>
        <dbReference type="Pfam" id="PF05685"/>
    </source>
</evidence>
<dbReference type="KEGG" id="mic:Mic7113_6238"/>
<feature type="domain" description="Putative restriction endonuclease" evidence="1">
    <location>
        <begin position="17"/>
        <end position="173"/>
    </location>
</feature>
<dbReference type="InterPro" id="IPR008538">
    <property type="entry name" value="Uma2"/>
</dbReference>
<dbReference type="HOGENOM" id="CLU_076312_3_2_3"/>
<dbReference type="RefSeq" id="WP_015185956.1">
    <property type="nucleotide sequence ID" value="NC_019738.1"/>
</dbReference>
<proteinExistence type="predicted"/>
<evidence type="ECO:0000313" key="2">
    <source>
        <dbReference type="EMBL" id="AFZ21828.1"/>
    </source>
</evidence>
<dbReference type="InterPro" id="IPR012296">
    <property type="entry name" value="Nuclease_put_TT1808"/>
</dbReference>
<name>K9WNR2_9CYAN</name>
<dbReference type="PANTHER" id="PTHR34107:SF1">
    <property type="entry name" value="SLL0198 PROTEIN"/>
    <property type="match status" value="1"/>
</dbReference>
<dbReference type="STRING" id="1173027.Mic7113_6238"/>
<dbReference type="Proteomes" id="UP000010471">
    <property type="component" value="Chromosome"/>
</dbReference>
<dbReference type="AlphaFoldDB" id="K9WNR2"/>
<keyword evidence="3" id="KW-1185">Reference proteome</keyword>
<dbReference type="eggNOG" id="COG4636">
    <property type="taxonomic scope" value="Bacteria"/>
</dbReference>